<accession>A0A4R0P8V6</accession>
<dbReference type="Proteomes" id="UP000291301">
    <property type="component" value="Unassembled WGS sequence"/>
</dbReference>
<reference evidence="2 3" key="1">
    <citation type="journal article" date="2015" name="Antonie Van Leeuwenhoek">
        <title>Oricola cellulosilytica gen. nov., sp. nov., a cellulose-degrading bacterium of the family Phyllobacteriaceae isolated from surface seashore water, and emended descriptions of Mesorhizobium loti and Phyllobacterium myrsinacearum.</title>
        <authorList>
            <person name="Hameed A."/>
            <person name="Shahina M."/>
            <person name="Lai W.A."/>
            <person name="Lin S.Y."/>
            <person name="Young L.S."/>
            <person name="Liu Y.C."/>
            <person name="Hsu Y.H."/>
            <person name="Young C.C."/>
        </authorList>
    </citation>
    <scope>NUCLEOTIDE SEQUENCE [LARGE SCALE GENOMIC DNA]</scope>
    <source>
        <strain evidence="2 3">KCTC 52183</strain>
    </source>
</reference>
<dbReference type="OrthoDB" id="582835at2"/>
<organism evidence="2 3">
    <name type="scientific">Oricola cellulosilytica</name>
    <dbReference type="NCBI Taxonomy" id="1429082"/>
    <lineage>
        <taxon>Bacteria</taxon>
        <taxon>Pseudomonadati</taxon>
        <taxon>Pseudomonadota</taxon>
        <taxon>Alphaproteobacteria</taxon>
        <taxon>Hyphomicrobiales</taxon>
        <taxon>Ahrensiaceae</taxon>
        <taxon>Oricola</taxon>
    </lineage>
</organism>
<name>A0A4R0P8V6_9HYPH</name>
<gene>
    <name evidence="2" type="ORF">E0D97_13540</name>
</gene>
<proteinExistence type="predicted"/>
<dbReference type="InterPro" id="IPR011721">
    <property type="entry name" value="CHP02096"/>
</dbReference>
<dbReference type="Gene3D" id="3.10.450.50">
    <property type="match status" value="1"/>
</dbReference>
<dbReference type="InterPro" id="IPR037401">
    <property type="entry name" value="SnoaL-like"/>
</dbReference>
<protein>
    <submittedName>
        <fullName evidence="2">Cytosolic protein</fullName>
    </submittedName>
</protein>
<keyword evidence="3" id="KW-1185">Reference proteome</keyword>
<comment type="caution">
    <text evidence="2">The sequence shown here is derived from an EMBL/GenBank/DDBJ whole genome shotgun (WGS) entry which is preliminary data.</text>
</comment>
<dbReference type="EMBL" id="SJST01000005">
    <property type="protein sequence ID" value="TCD13492.1"/>
    <property type="molecule type" value="Genomic_DNA"/>
</dbReference>
<evidence type="ECO:0000259" key="1">
    <source>
        <dbReference type="Pfam" id="PF12680"/>
    </source>
</evidence>
<dbReference type="InterPro" id="IPR032710">
    <property type="entry name" value="NTF2-like_dom_sf"/>
</dbReference>
<feature type="domain" description="SnoaL-like" evidence="1">
    <location>
        <begin position="11"/>
        <end position="121"/>
    </location>
</feature>
<dbReference type="RefSeq" id="WP_131569799.1">
    <property type="nucleotide sequence ID" value="NZ_JAINFK010000006.1"/>
</dbReference>
<sequence length="138" mass="15284">MAEEETRALIVRYLEAFNASDSEAMLACLDEDVAHDTARGERQIGKEKFRWAHGERARHYSESLEDIAVMTAPGGIRAAAEFTVRGRYLATEEGLPVANGQSYAVPGGMFFEVDDGLITRVTTYYDLNDFVAQVSKAE</sequence>
<dbReference type="SUPFAM" id="SSF54427">
    <property type="entry name" value="NTF2-like"/>
    <property type="match status" value="1"/>
</dbReference>
<dbReference type="AlphaFoldDB" id="A0A4R0P8V6"/>
<evidence type="ECO:0000313" key="2">
    <source>
        <dbReference type="EMBL" id="TCD13492.1"/>
    </source>
</evidence>
<dbReference type="Pfam" id="PF12680">
    <property type="entry name" value="SnoaL_2"/>
    <property type="match status" value="1"/>
</dbReference>
<evidence type="ECO:0000313" key="3">
    <source>
        <dbReference type="Proteomes" id="UP000291301"/>
    </source>
</evidence>
<dbReference type="NCBIfam" id="TIGR02096">
    <property type="entry name" value="ketosteroid isomerase-related protein"/>
    <property type="match status" value="1"/>
</dbReference>